<protein>
    <recommendedName>
        <fullName evidence="4">Lsr2 protein</fullName>
    </recommendedName>
</protein>
<proteinExistence type="predicted"/>
<evidence type="ECO:0000256" key="1">
    <source>
        <dbReference type="SAM" id="MobiDB-lite"/>
    </source>
</evidence>
<feature type="compositionally biased region" description="Basic and acidic residues" evidence="1">
    <location>
        <begin position="86"/>
        <end position="95"/>
    </location>
</feature>
<name>A0ABX2S0W2_9ACTN</name>
<accession>A0ABX2S0W2</accession>
<reference evidence="2 3" key="1">
    <citation type="submission" date="2020-07" db="EMBL/GenBank/DDBJ databases">
        <title>Sequencing the genomes of 1000 actinobacteria strains.</title>
        <authorList>
            <person name="Klenk H.-P."/>
        </authorList>
    </citation>
    <scope>NUCLEOTIDE SEQUENCE [LARGE SCALE GENOMIC DNA]</scope>
    <source>
        <strain evidence="2 3">DSM 45117</strain>
    </source>
</reference>
<evidence type="ECO:0000313" key="3">
    <source>
        <dbReference type="Proteomes" id="UP000533017"/>
    </source>
</evidence>
<dbReference type="EMBL" id="JACBZA010000001">
    <property type="protein sequence ID" value="NYH83258.1"/>
    <property type="molecule type" value="Genomic_DNA"/>
</dbReference>
<feature type="region of interest" description="Disordered" evidence="1">
    <location>
        <begin position="79"/>
        <end position="102"/>
    </location>
</feature>
<evidence type="ECO:0000313" key="2">
    <source>
        <dbReference type="EMBL" id="NYH83258.1"/>
    </source>
</evidence>
<gene>
    <name evidence="2" type="ORF">FHR37_002109</name>
</gene>
<dbReference type="RefSeq" id="WP_202884510.1">
    <property type="nucleotide sequence ID" value="NZ_JACBZA010000001.1"/>
</dbReference>
<keyword evidence="3" id="KW-1185">Reference proteome</keyword>
<dbReference type="Proteomes" id="UP000533017">
    <property type="component" value="Unassembled WGS sequence"/>
</dbReference>
<comment type="caution">
    <text evidence="2">The sequence shown here is derived from an EMBL/GenBank/DDBJ whole genome shotgun (WGS) entry which is preliminary data.</text>
</comment>
<organism evidence="2 3">
    <name type="scientific">Actinopolymorpha cephalotaxi</name>
    <dbReference type="NCBI Taxonomy" id="504797"/>
    <lineage>
        <taxon>Bacteria</taxon>
        <taxon>Bacillati</taxon>
        <taxon>Actinomycetota</taxon>
        <taxon>Actinomycetes</taxon>
        <taxon>Propionibacteriales</taxon>
        <taxon>Actinopolymorphaceae</taxon>
        <taxon>Actinopolymorpha</taxon>
    </lineage>
</organism>
<sequence>MAELTDDDGAPLRCEPAALGLPKVLFRTPGASGDCCTPALPWGDLPIAEFLTQYEVARADGFEIRYLDRVDLIRMRRAAGRAKDHRRADELERPASNRQPKK</sequence>
<evidence type="ECO:0008006" key="4">
    <source>
        <dbReference type="Google" id="ProtNLM"/>
    </source>
</evidence>